<sequence length="343" mass="39173">MVHLLDLPSEILCSLPLYFHNIQDLTEASSTCRTLYDAFSITSPNCILGLVAASTLTFAQPHPHFIIAATARQVSDWALGNRENTQRLRSAFQGGVDGLLALCIGKAGLTKDDIRRLYLARSSTIKPLADKIHKLVGQKWYKSAMEQWRFRTREATHRAAYEILIYGELFASTMQAYLEPEKKLPKFDLDVRLDYIKYCIPDWTCRSYPGFEVLKVGPYADGYEELKDSDQNMLHELLTSRQWNSFWQNVSQDIGWHFEEDRKQKLWFTAIQIQGIEGMKALAEGGVEECRELLLRIRYQVENLTDEYNPAARAIGTQLQASVFYAPDFANEVSIACGLRNRA</sequence>
<evidence type="ECO:0000313" key="1">
    <source>
        <dbReference type="EMBL" id="KIK59165.1"/>
    </source>
</evidence>
<evidence type="ECO:0008006" key="3">
    <source>
        <dbReference type="Google" id="ProtNLM"/>
    </source>
</evidence>
<accession>A0A0D0B6U3</accession>
<dbReference type="Proteomes" id="UP000053593">
    <property type="component" value="Unassembled WGS sequence"/>
</dbReference>
<keyword evidence="2" id="KW-1185">Reference proteome</keyword>
<protein>
    <recommendedName>
        <fullName evidence="3">F-box domain-containing protein</fullName>
    </recommendedName>
</protein>
<dbReference type="EMBL" id="KN834781">
    <property type="protein sequence ID" value="KIK59165.1"/>
    <property type="molecule type" value="Genomic_DNA"/>
</dbReference>
<reference evidence="1 2" key="1">
    <citation type="submission" date="2014-04" db="EMBL/GenBank/DDBJ databases">
        <title>Evolutionary Origins and Diversification of the Mycorrhizal Mutualists.</title>
        <authorList>
            <consortium name="DOE Joint Genome Institute"/>
            <consortium name="Mycorrhizal Genomics Consortium"/>
            <person name="Kohler A."/>
            <person name="Kuo A."/>
            <person name="Nagy L.G."/>
            <person name="Floudas D."/>
            <person name="Copeland A."/>
            <person name="Barry K.W."/>
            <person name="Cichocki N."/>
            <person name="Veneault-Fourrey C."/>
            <person name="LaButti K."/>
            <person name="Lindquist E.A."/>
            <person name="Lipzen A."/>
            <person name="Lundell T."/>
            <person name="Morin E."/>
            <person name="Murat C."/>
            <person name="Riley R."/>
            <person name="Ohm R."/>
            <person name="Sun H."/>
            <person name="Tunlid A."/>
            <person name="Henrissat B."/>
            <person name="Grigoriev I.V."/>
            <person name="Hibbett D.S."/>
            <person name="Martin F."/>
        </authorList>
    </citation>
    <scope>NUCLEOTIDE SEQUENCE [LARGE SCALE GENOMIC DNA]</scope>
    <source>
        <strain evidence="1 2">FD-317 M1</strain>
    </source>
</reference>
<name>A0A0D0B6U3_9AGAR</name>
<evidence type="ECO:0000313" key="2">
    <source>
        <dbReference type="Proteomes" id="UP000053593"/>
    </source>
</evidence>
<dbReference type="HOGENOM" id="CLU_044247_0_0_1"/>
<dbReference type="OrthoDB" id="2853639at2759"/>
<gene>
    <name evidence="1" type="ORF">GYMLUDRAFT_60376</name>
</gene>
<organism evidence="1 2">
    <name type="scientific">Collybiopsis luxurians FD-317 M1</name>
    <dbReference type="NCBI Taxonomy" id="944289"/>
    <lineage>
        <taxon>Eukaryota</taxon>
        <taxon>Fungi</taxon>
        <taxon>Dikarya</taxon>
        <taxon>Basidiomycota</taxon>
        <taxon>Agaricomycotina</taxon>
        <taxon>Agaricomycetes</taxon>
        <taxon>Agaricomycetidae</taxon>
        <taxon>Agaricales</taxon>
        <taxon>Marasmiineae</taxon>
        <taxon>Omphalotaceae</taxon>
        <taxon>Collybiopsis</taxon>
        <taxon>Collybiopsis luxurians</taxon>
    </lineage>
</organism>
<proteinExistence type="predicted"/>
<dbReference type="AlphaFoldDB" id="A0A0D0B6U3"/>